<dbReference type="EMBL" id="CP042306">
    <property type="protein sequence ID" value="QDZ07248.1"/>
    <property type="molecule type" value="Genomic_DNA"/>
</dbReference>
<protein>
    <submittedName>
        <fullName evidence="2">Uncharacterized protein</fullName>
    </submittedName>
</protein>
<dbReference type="KEGG" id="spai:FPZ24_06965"/>
<reference evidence="2 3" key="1">
    <citation type="submission" date="2019-07" db="EMBL/GenBank/DDBJ databases">
        <title>Full genome sequence of Sphingomonas sp. 4R-6-7(HKS19).</title>
        <authorList>
            <person name="Im W.-T."/>
        </authorList>
    </citation>
    <scope>NUCLEOTIDE SEQUENCE [LARGE SCALE GENOMIC DNA]</scope>
    <source>
        <strain evidence="2 3">HKS19</strain>
    </source>
</reference>
<evidence type="ECO:0000313" key="2">
    <source>
        <dbReference type="EMBL" id="QDZ07248.1"/>
    </source>
</evidence>
<organism evidence="2 3">
    <name type="scientific">Sphingomonas panacisoli</name>
    <dbReference type="NCBI Taxonomy" id="1813879"/>
    <lineage>
        <taxon>Bacteria</taxon>
        <taxon>Pseudomonadati</taxon>
        <taxon>Pseudomonadota</taxon>
        <taxon>Alphaproteobacteria</taxon>
        <taxon>Sphingomonadales</taxon>
        <taxon>Sphingomonadaceae</taxon>
        <taxon>Sphingomonas</taxon>
    </lineage>
</organism>
<gene>
    <name evidence="2" type="ORF">FPZ24_06965</name>
</gene>
<dbReference type="RefSeq" id="WP_146570492.1">
    <property type="nucleotide sequence ID" value="NZ_CP042306.1"/>
</dbReference>
<accession>A0A5B8LG47</accession>
<feature type="transmembrane region" description="Helical" evidence="1">
    <location>
        <begin position="7"/>
        <end position="27"/>
    </location>
</feature>
<dbReference type="Proteomes" id="UP000315673">
    <property type="component" value="Chromosome"/>
</dbReference>
<evidence type="ECO:0000313" key="3">
    <source>
        <dbReference type="Proteomes" id="UP000315673"/>
    </source>
</evidence>
<keyword evidence="1" id="KW-0812">Transmembrane</keyword>
<keyword evidence="1" id="KW-0472">Membrane</keyword>
<sequence length="153" mass="15991">MRRGRNLLIILSVAVVVALGLMLTGVIDVMAPGPHVFLDTKSPDGKRTAHLERPGGSVEPIYYAVKVTGAGADCTAATLTGLQAERWVRLSWNVDALVVRYGLPSDPNAKAVAPAARRGGDACHGMTVRVIEDPSLNVSGPLSDAIEPVGNGQ</sequence>
<evidence type="ECO:0000256" key="1">
    <source>
        <dbReference type="SAM" id="Phobius"/>
    </source>
</evidence>
<keyword evidence="1" id="KW-1133">Transmembrane helix</keyword>
<dbReference type="AlphaFoldDB" id="A0A5B8LG47"/>
<keyword evidence="3" id="KW-1185">Reference proteome</keyword>
<proteinExistence type="predicted"/>
<name>A0A5B8LG47_9SPHN</name>